<keyword evidence="14" id="KW-1185">Reference proteome</keyword>
<evidence type="ECO:0000259" key="10">
    <source>
        <dbReference type="Pfam" id="PF02449"/>
    </source>
</evidence>
<feature type="domain" description="Beta-galactosidase trimerisation" evidence="11">
    <location>
        <begin position="396"/>
        <end position="597"/>
    </location>
</feature>
<evidence type="ECO:0000256" key="6">
    <source>
        <dbReference type="PIRNR" id="PIRNR001084"/>
    </source>
</evidence>
<evidence type="ECO:0000256" key="8">
    <source>
        <dbReference type="PIRSR" id="PIRSR001084-2"/>
    </source>
</evidence>
<keyword evidence="5 6" id="KW-0326">Glycosidase</keyword>
<dbReference type="Pfam" id="PF08532">
    <property type="entry name" value="Glyco_hydro_42M"/>
    <property type="match status" value="1"/>
</dbReference>
<gene>
    <name evidence="13" type="ORF">Ani05nite_24870</name>
</gene>
<feature type="binding site" evidence="9">
    <location>
        <position position="161"/>
    </location>
    <ligand>
        <name>Zn(2+)</name>
        <dbReference type="ChEBI" id="CHEBI:29105"/>
    </ligand>
</feature>
<dbReference type="GO" id="GO:0006012">
    <property type="term" value="P:galactose metabolic process"/>
    <property type="evidence" value="ECO:0007669"/>
    <property type="project" value="InterPro"/>
</dbReference>
<dbReference type="GO" id="GO:0009341">
    <property type="term" value="C:beta-galactosidase complex"/>
    <property type="evidence" value="ECO:0007669"/>
    <property type="project" value="InterPro"/>
</dbReference>
<dbReference type="CDD" id="cd03143">
    <property type="entry name" value="A4_beta-galactosidase_middle_domain"/>
    <property type="match status" value="1"/>
</dbReference>
<protein>
    <recommendedName>
        <fullName evidence="3 6">Beta-galactosidase</fullName>
        <shortName evidence="6">Beta-gal</shortName>
        <ecNumber evidence="3 6">3.2.1.23</ecNumber>
    </recommendedName>
</protein>
<dbReference type="GO" id="GO:0046872">
    <property type="term" value="F:metal ion binding"/>
    <property type="evidence" value="ECO:0007669"/>
    <property type="project" value="UniProtKB-KW"/>
</dbReference>
<feature type="active site" description="Proton donor" evidence="7">
    <location>
        <position position="151"/>
    </location>
</feature>
<evidence type="ECO:0000256" key="4">
    <source>
        <dbReference type="ARBA" id="ARBA00022801"/>
    </source>
</evidence>
<dbReference type="Gene3D" id="3.20.20.80">
    <property type="entry name" value="Glycosidases"/>
    <property type="match status" value="1"/>
</dbReference>
<comment type="catalytic activity">
    <reaction evidence="1 6">
        <text>Hydrolysis of terminal non-reducing beta-D-galactose residues in beta-D-galactosides.</text>
        <dbReference type="EC" id="3.2.1.23"/>
    </reaction>
</comment>
<dbReference type="Gene3D" id="3.40.50.880">
    <property type="match status" value="1"/>
</dbReference>
<evidence type="ECO:0000313" key="13">
    <source>
        <dbReference type="EMBL" id="GIE48953.1"/>
    </source>
</evidence>
<keyword evidence="4 6" id="KW-0378">Hydrolase</keyword>
<feature type="binding site" evidence="8">
    <location>
        <position position="316"/>
    </location>
    <ligand>
        <name>substrate</name>
    </ligand>
</feature>
<dbReference type="SUPFAM" id="SSF51445">
    <property type="entry name" value="(Trans)glycosidases"/>
    <property type="match status" value="1"/>
</dbReference>
<dbReference type="Gene3D" id="2.60.40.1180">
    <property type="entry name" value="Golgi alpha-mannosidase II"/>
    <property type="match status" value="1"/>
</dbReference>
<accession>A0A919JFY8</accession>
<dbReference type="PANTHER" id="PTHR36447">
    <property type="entry name" value="BETA-GALACTOSIDASE GANA"/>
    <property type="match status" value="1"/>
</dbReference>
<dbReference type="PANTHER" id="PTHR36447:SF1">
    <property type="entry name" value="BETA-GALACTOSIDASE GANA"/>
    <property type="match status" value="1"/>
</dbReference>
<dbReference type="SUPFAM" id="SSF52317">
    <property type="entry name" value="Class I glutamine amidotransferase-like"/>
    <property type="match status" value="1"/>
</dbReference>
<feature type="domain" description="Glycoside hydrolase family 42 N-terminal" evidence="10">
    <location>
        <begin position="15"/>
        <end position="384"/>
    </location>
</feature>
<organism evidence="13 14">
    <name type="scientific">Actinoplanes nipponensis</name>
    <dbReference type="NCBI Taxonomy" id="135950"/>
    <lineage>
        <taxon>Bacteria</taxon>
        <taxon>Bacillati</taxon>
        <taxon>Actinomycetota</taxon>
        <taxon>Actinomycetes</taxon>
        <taxon>Micromonosporales</taxon>
        <taxon>Micromonosporaceae</taxon>
        <taxon>Actinoplanes</taxon>
    </lineage>
</organism>
<dbReference type="InterPro" id="IPR013738">
    <property type="entry name" value="Beta_galactosidase_Trimer"/>
</dbReference>
<dbReference type="EMBL" id="BOMQ01000028">
    <property type="protein sequence ID" value="GIE48953.1"/>
    <property type="molecule type" value="Genomic_DNA"/>
</dbReference>
<evidence type="ECO:0000259" key="11">
    <source>
        <dbReference type="Pfam" id="PF08532"/>
    </source>
</evidence>
<comment type="caution">
    <text evidence="13">The sequence shown here is derived from an EMBL/GenBank/DDBJ whole genome shotgun (WGS) entry which is preliminary data.</text>
</comment>
<feature type="binding site" evidence="8">
    <location>
        <position position="150"/>
    </location>
    <ligand>
        <name>substrate</name>
    </ligand>
</feature>
<keyword evidence="9" id="KW-0479">Metal-binding</keyword>
<reference evidence="13" key="1">
    <citation type="submission" date="2021-01" db="EMBL/GenBank/DDBJ databases">
        <title>Whole genome shotgun sequence of Actinoplanes nipponensis NBRC 14063.</title>
        <authorList>
            <person name="Komaki H."/>
            <person name="Tamura T."/>
        </authorList>
    </citation>
    <scope>NUCLEOTIDE SEQUENCE</scope>
    <source>
        <strain evidence="13">NBRC 14063</strain>
    </source>
</reference>
<evidence type="ECO:0000256" key="9">
    <source>
        <dbReference type="PIRSR" id="PIRSR001084-3"/>
    </source>
</evidence>
<dbReference type="InterPro" id="IPR013780">
    <property type="entry name" value="Glyco_hydro_b"/>
</dbReference>
<evidence type="ECO:0000256" key="2">
    <source>
        <dbReference type="ARBA" id="ARBA00005940"/>
    </source>
</evidence>
<name>A0A919JFY8_9ACTN</name>
<feature type="domain" description="Beta-galactosidase C-terminal" evidence="12">
    <location>
        <begin position="607"/>
        <end position="661"/>
    </location>
</feature>
<evidence type="ECO:0000256" key="3">
    <source>
        <dbReference type="ARBA" id="ARBA00012756"/>
    </source>
</evidence>
<dbReference type="Proteomes" id="UP000647172">
    <property type="component" value="Unassembled WGS sequence"/>
</dbReference>
<sequence length="664" mass="72549">MPLIPGMDRIAYGGDYNPEQWPEEVWTADVALMREAGVNLVSVGIFAWAMLEPAPGEYEFGWLDRVLDQLHAAGIAVDLATPTAAPPPWFRRRHPDAAPVTRAGVRLGGGGRQSFCPSSPAYAAASAGITEQLARRYADHPALVLWHSHNEYGGVNATCYCETSAAAFRDWLRDRYGDLGKLNDAWGAAFWSHRFGDWDEIEAPVVAATTGNPAHELDFLRFSSDAHLANFRRERDILHRLSPGVPVTTNFMLANCKNIDYWRWAAEVDLVSNDHYLQAERPDNHIELAMCADLTRSVAHGRPWLLMEHSTNAVNWQPRNLAKGPGEMRRNSLQHLARGADGILFFQWRASRFGAEKFHSAMLPHGGTGTRTWREVVALGAELGRLAELRDSRVAAEVALLWDWESWWALELPWRPSQDLTFRDRQEAFYEQLWRAHRTVDFAHPEAALAAYPLVVAPSSYLLSPAAADNLRRYVAGGGTLLVSYFSGIVDGHDTVHPGGYPGALRDLLGLAVEEFEPLAAGRTVRLDDGRTADTWAERLHLHGATALASYADGPAAGLPAVTRHAYGAGQAFYVSTRLTAAGTAALLALVTSAAGLDAPAELPDQVEIVRRHGPAGDYLIAINHGQRDAVVPGDGVELLTGDPVAGGLPVPAGSVRVLRRGSR</sequence>
<evidence type="ECO:0000313" key="14">
    <source>
        <dbReference type="Proteomes" id="UP000647172"/>
    </source>
</evidence>
<evidence type="ECO:0000256" key="5">
    <source>
        <dbReference type="ARBA" id="ARBA00023295"/>
    </source>
</evidence>
<dbReference type="RefSeq" id="WP_239129765.1">
    <property type="nucleotide sequence ID" value="NZ_BAAAYJ010000058.1"/>
</dbReference>
<evidence type="ECO:0000256" key="7">
    <source>
        <dbReference type="PIRSR" id="PIRSR001084-1"/>
    </source>
</evidence>
<dbReference type="InterPro" id="IPR003476">
    <property type="entry name" value="Glyco_hydro_42"/>
</dbReference>
<dbReference type="InterPro" id="IPR013529">
    <property type="entry name" value="Glyco_hydro_42_N"/>
</dbReference>
<feature type="binding site" evidence="9">
    <location>
        <position position="116"/>
    </location>
    <ligand>
        <name>Zn(2+)</name>
        <dbReference type="ChEBI" id="CHEBI:29105"/>
    </ligand>
</feature>
<dbReference type="AlphaFoldDB" id="A0A919JFY8"/>
<proteinExistence type="inferred from homology"/>
<feature type="active site" description="Nucleophile" evidence="7">
    <location>
        <position position="308"/>
    </location>
</feature>
<dbReference type="InterPro" id="IPR013739">
    <property type="entry name" value="Beta_galactosidase_C"/>
</dbReference>
<dbReference type="PIRSF" id="PIRSF001084">
    <property type="entry name" value="B-galactosidase"/>
    <property type="match status" value="1"/>
</dbReference>
<feature type="binding site" evidence="9">
    <location>
        <position position="159"/>
    </location>
    <ligand>
        <name>Zn(2+)</name>
        <dbReference type="ChEBI" id="CHEBI:29105"/>
    </ligand>
</feature>
<comment type="similarity">
    <text evidence="2 6">Belongs to the glycosyl hydrolase 42 family.</text>
</comment>
<dbReference type="InterPro" id="IPR029062">
    <property type="entry name" value="Class_I_gatase-like"/>
</dbReference>
<dbReference type="EC" id="3.2.1.23" evidence="3 6"/>
<dbReference type="Pfam" id="PF02449">
    <property type="entry name" value="Glyco_hydro_42"/>
    <property type="match status" value="1"/>
</dbReference>
<keyword evidence="9" id="KW-0862">Zinc</keyword>
<dbReference type="Pfam" id="PF08533">
    <property type="entry name" value="Glyco_hydro_42C"/>
    <property type="match status" value="1"/>
</dbReference>
<dbReference type="GO" id="GO:0004565">
    <property type="term" value="F:beta-galactosidase activity"/>
    <property type="evidence" value="ECO:0007669"/>
    <property type="project" value="UniProtKB-EC"/>
</dbReference>
<evidence type="ECO:0000256" key="1">
    <source>
        <dbReference type="ARBA" id="ARBA00001412"/>
    </source>
</evidence>
<dbReference type="InterPro" id="IPR017853">
    <property type="entry name" value="GH"/>
</dbReference>
<evidence type="ECO:0000259" key="12">
    <source>
        <dbReference type="Pfam" id="PF08533"/>
    </source>
</evidence>
<feature type="binding site" evidence="8">
    <location>
        <position position="112"/>
    </location>
    <ligand>
        <name>substrate</name>
    </ligand>
</feature>